<dbReference type="Proteomes" id="UP001174677">
    <property type="component" value="Chromosome 17"/>
</dbReference>
<reference evidence="5" key="1">
    <citation type="journal article" date="2023" name="Plant Biotechnol. J.">
        <title>Chromosome-level wild Hevea brasiliensis genome provides new tools for genomic-assisted breeding and valuable loci to elevate rubber yield.</title>
        <authorList>
            <person name="Cheng H."/>
            <person name="Song X."/>
            <person name="Hu Y."/>
            <person name="Wu T."/>
            <person name="Yang Q."/>
            <person name="An Z."/>
            <person name="Feng S."/>
            <person name="Deng Z."/>
            <person name="Wu W."/>
            <person name="Zeng X."/>
            <person name="Tu M."/>
            <person name="Wang X."/>
            <person name="Huang H."/>
        </authorList>
    </citation>
    <scope>NUCLEOTIDE SEQUENCE</scope>
    <source>
        <strain evidence="5">MT/VB/25A 57/8</strain>
    </source>
</reference>
<feature type="domain" description="WDR11 second beta-propeller" evidence="3">
    <location>
        <begin position="500"/>
        <end position="904"/>
    </location>
</feature>
<feature type="domain" description="WDR11 TPR" evidence="4">
    <location>
        <begin position="932"/>
        <end position="1336"/>
    </location>
</feature>
<dbReference type="PANTHER" id="PTHR14593">
    <property type="entry name" value="WD REPEAT-CONTAINING PROTEIN 11"/>
    <property type="match status" value="1"/>
</dbReference>
<sequence>MSLPRTPSHTTESTWDCMLPGPPSRNNFGSIDLSSSGLLAFPSGSSISVVDSRSLQLISTIPLPPPSSPSSNSSSSLSPFITSIRWTPLPLHRDLLSTEPSSHLLLAAADRHGRIALLDFRLKSVLLWFDQDPNPKCGIQDLCWVLSRPDSYILASIAGPSSLSLYSITSSARCFFKYDASPEFLSCIRRDPFDSRHFCVLGLKGFLLSIKVLGETEDEVAIKELHIPADCSELVRLERDAAGGSSSSAPASAVYPLYCVKFAFSPQWRHIIFVTFPRELVVFDLQYETALFSTALPRGCGKFLDVLPDPNNELLYCAHLDGRLSIWRRKEGEQVHVMCTMEEMMPSIGSSVPSPSVLAVTICQSESTLQNVAKLYSDAPNAPLADMDFDNPFDFCDDTLLLSKTHVISISDDGKIWNWLLTAEGIGDTQKDVTDLGIGSDSREVPVLGANGNGLASADGLTSEASKQQENMGVNKSRPSSILSQASISCKISLVGQLQLLSSTVTMLAVPSPSLTATLARGGNYPAVAVPLVALGTQSGTVDIVDVSANAVAASFSVHNGTVRGLRWLGNSRLVSFSYNQVNEKTGGYINKLVVTCLRSGLNRPFRVLQKPERAPIRALRTSSSGRYLLILFRDAPVEVWAMTKSPIMLRSLALPFTVLEWTLPTVPRTVQNGPSRQFSWSSKDQQPVDSDAASTPKAASSESTAASSDASQDDTAESFAFALVNGALGVFEVHGRRIRDFRPKWPSSSFVSSDGLITAMAYRLPHVVMGDRSGNIRWWDVTTGHSSSFNTHREGIRRIKFSPIVPGDRSRGRIAVLFYDNTFSVFDLDSQDPLANSLLQPQFPGTLVLELDWLPLRSDKNDPLVLCIAGADSSFRLVEVNINDKKPGYGLQPRATKERFRPMPICSPILFPTPHALALRMILQLGVKPSWFNTCGTAIDKRPHSIPGTASPAADLRSYMIDLPAVGDSVVPEMLLKVLEPYRKEGCILDDERARLYATIVNKGCAVRFAFAAAIFGETSEALFWLQLPHALKHLINKLVNKSPQKVPISASMPEIDGTAMLNRIASKGKSVTGTENRDLLSSGQLRLMAFQQEELWESANERIPWHEKLEGEEAIQNHVHELVSVGNLEAAVSLLLSTSPDSSYFYANALRAVALSSAVSRSLHELAVKVVAANMVRTDRSLSGTHLLCAVGRYQEACSQLQDAGCWTDAATLAATHLKGSDYARVLQRWAEHVLRSEYNIWRALILFVAAGALQEALAALREAQQPDTAAMFILACREIHGEIIGHLRNSDDESGSSDNNVLFNLPGLNPENEDVIAVGEYFGQYQRKLVHLCMDAQPFSD</sequence>
<dbReference type="InterPro" id="IPR057853">
    <property type="entry name" value="Beta-prop_WDR11_2nd"/>
</dbReference>
<name>A0ABQ9KNX1_HEVBR</name>
<dbReference type="Pfam" id="PF23751">
    <property type="entry name" value="Beta-prop_WDR11_1st"/>
    <property type="match status" value="1"/>
</dbReference>
<organism evidence="5 6">
    <name type="scientific">Hevea brasiliensis</name>
    <name type="common">Para rubber tree</name>
    <name type="synonym">Siphonia brasiliensis</name>
    <dbReference type="NCBI Taxonomy" id="3981"/>
    <lineage>
        <taxon>Eukaryota</taxon>
        <taxon>Viridiplantae</taxon>
        <taxon>Streptophyta</taxon>
        <taxon>Embryophyta</taxon>
        <taxon>Tracheophyta</taxon>
        <taxon>Spermatophyta</taxon>
        <taxon>Magnoliopsida</taxon>
        <taxon>eudicotyledons</taxon>
        <taxon>Gunneridae</taxon>
        <taxon>Pentapetalae</taxon>
        <taxon>rosids</taxon>
        <taxon>fabids</taxon>
        <taxon>Malpighiales</taxon>
        <taxon>Euphorbiaceae</taxon>
        <taxon>Crotonoideae</taxon>
        <taxon>Micrandreae</taxon>
        <taxon>Hevea</taxon>
    </lineage>
</organism>
<comment type="caution">
    <text evidence="5">The sequence shown here is derived from an EMBL/GenBank/DDBJ whole genome shotgun (WGS) entry which is preliminary data.</text>
</comment>
<dbReference type="Gene3D" id="2.130.10.10">
    <property type="entry name" value="YVTN repeat-like/Quinoprotein amine dehydrogenase"/>
    <property type="match status" value="3"/>
</dbReference>
<dbReference type="InterPro" id="IPR015943">
    <property type="entry name" value="WD40/YVTN_repeat-like_dom_sf"/>
</dbReference>
<feature type="compositionally biased region" description="Polar residues" evidence="1">
    <location>
        <begin position="673"/>
        <end position="689"/>
    </location>
</feature>
<evidence type="ECO:0000259" key="4">
    <source>
        <dbReference type="Pfam" id="PF23753"/>
    </source>
</evidence>
<proteinExistence type="predicted"/>
<feature type="domain" description="WDR11 first beta-propeller" evidence="2">
    <location>
        <begin position="21"/>
        <end position="498"/>
    </location>
</feature>
<evidence type="ECO:0000256" key="1">
    <source>
        <dbReference type="SAM" id="MobiDB-lite"/>
    </source>
</evidence>
<dbReference type="EMBL" id="JARPOI010000017">
    <property type="protein sequence ID" value="KAJ9141000.1"/>
    <property type="molecule type" value="Genomic_DNA"/>
</dbReference>
<dbReference type="InterPro" id="IPR001680">
    <property type="entry name" value="WD40_rpt"/>
</dbReference>
<evidence type="ECO:0000259" key="3">
    <source>
        <dbReference type="Pfam" id="PF23752"/>
    </source>
</evidence>
<feature type="compositionally biased region" description="Low complexity" evidence="1">
    <location>
        <begin position="693"/>
        <end position="711"/>
    </location>
</feature>
<accession>A0ABQ9KNX1</accession>
<dbReference type="InterPro" id="IPR011047">
    <property type="entry name" value="Quinoprotein_ADH-like_sf"/>
</dbReference>
<dbReference type="SUPFAM" id="SSF50978">
    <property type="entry name" value="WD40 repeat-like"/>
    <property type="match status" value="1"/>
</dbReference>
<dbReference type="PANTHER" id="PTHR14593:SF5">
    <property type="entry name" value="WD REPEAT-CONTAINING PROTEIN 11"/>
    <property type="match status" value="1"/>
</dbReference>
<evidence type="ECO:0008006" key="7">
    <source>
        <dbReference type="Google" id="ProtNLM"/>
    </source>
</evidence>
<dbReference type="Pfam" id="PF23753">
    <property type="entry name" value="TPR_WDR11"/>
    <property type="match status" value="1"/>
</dbReference>
<feature type="region of interest" description="Disordered" evidence="1">
    <location>
        <begin position="1"/>
        <end position="21"/>
    </location>
</feature>
<dbReference type="InterPro" id="IPR057854">
    <property type="entry name" value="TPR_WDR11"/>
</dbReference>
<gene>
    <name evidence="5" type="ORF">P3X46_031586</name>
</gene>
<feature type="region of interest" description="Disordered" evidence="1">
    <location>
        <begin position="673"/>
        <end position="712"/>
    </location>
</feature>
<protein>
    <recommendedName>
        <fullName evidence="7">RAVE complex protein Rav1 C-terminal domain-containing protein</fullName>
    </recommendedName>
</protein>
<evidence type="ECO:0000313" key="6">
    <source>
        <dbReference type="Proteomes" id="UP001174677"/>
    </source>
</evidence>
<dbReference type="SUPFAM" id="SSF50998">
    <property type="entry name" value="Quinoprotein alcohol dehydrogenase-like"/>
    <property type="match status" value="1"/>
</dbReference>
<evidence type="ECO:0000313" key="5">
    <source>
        <dbReference type="EMBL" id="KAJ9141000.1"/>
    </source>
</evidence>
<dbReference type="InterPro" id="IPR039694">
    <property type="entry name" value="WDR11"/>
</dbReference>
<evidence type="ECO:0000259" key="2">
    <source>
        <dbReference type="Pfam" id="PF23751"/>
    </source>
</evidence>
<dbReference type="Pfam" id="PF23752">
    <property type="entry name" value="Beta-prop_WDR11_2nd"/>
    <property type="match status" value="1"/>
</dbReference>
<feature type="compositionally biased region" description="Polar residues" evidence="1">
    <location>
        <begin position="1"/>
        <end position="14"/>
    </location>
</feature>
<keyword evidence="6" id="KW-1185">Reference proteome</keyword>
<dbReference type="InterPro" id="IPR057852">
    <property type="entry name" value="Beta-prop_WDR11_1st"/>
</dbReference>
<dbReference type="InterPro" id="IPR036322">
    <property type="entry name" value="WD40_repeat_dom_sf"/>
</dbReference>
<dbReference type="SMART" id="SM00320">
    <property type="entry name" value="WD40"/>
    <property type="match status" value="4"/>
</dbReference>